<dbReference type="GO" id="GO:0003700">
    <property type="term" value="F:DNA-binding transcription factor activity"/>
    <property type="evidence" value="ECO:0007669"/>
    <property type="project" value="InterPro"/>
</dbReference>
<dbReference type="AlphaFoldDB" id="A0A246WMV9"/>
<proteinExistence type="inferred from homology"/>
<dbReference type="Pfam" id="PF00126">
    <property type="entry name" value="HTH_1"/>
    <property type="match status" value="1"/>
</dbReference>
<dbReference type="PANTHER" id="PTHR30118">
    <property type="entry name" value="HTH-TYPE TRANSCRIPTIONAL REGULATOR LEUO-RELATED"/>
    <property type="match status" value="1"/>
</dbReference>
<reference evidence="6 7" key="1">
    <citation type="submission" date="2017-06" db="EMBL/GenBank/DDBJ databases">
        <title>Herbaspirillum phytohormonus sp. nov., isolated from the root nodule of Robinia pseudoacacia in lead-zinc mine.</title>
        <authorList>
            <person name="Fan M."/>
            <person name="Lin Y."/>
        </authorList>
    </citation>
    <scope>NUCLEOTIDE SEQUENCE [LARGE SCALE GENOMIC DNA]</scope>
    <source>
        <strain evidence="6 7">HZ10</strain>
    </source>
</reference>
<dbReference type="InterPro" id="IPR036388">
    <property type="entry name" value="WH-like_DNA-bd_sf"/>
</dbReference>
<feature type="domain" description="HTH lysR-type" evidence="5">
    <location>
        <begin position="4"/>
        <end position="61"/>
    </location>
</feature>
<evidence type="ECO:0000256" key="4">
    <source>
        <dbReference type="ARBA" id="ARBA00023163"/>
    </source>
</evidence>
<keyword evidence="3" id="KW-0238">DNA-binding</keyword>
<dbReference type="InterPro" id="IPR050389">
    <property type="entry name" value="LysR-type_TF"/>
</dbReference>
<dbReference type="RefSeq" id="WP_088752190.1">
    <property type="nucleotide sequence ID" value="NZ_NJGU01000010.1"/>
</dbReference>
<gene>
    <name evidence="6" type="ORF">CEJ42_18965</name>
</gene>
<dbReference type="Gene3D" id="1.10.10.10">
    <property type="entry name" value="Winged helix-like DNA-binding domain superfamily/Winged helix DNA-binding domain"/>
    <property type="match status" value="1"/>
</dbReference>
<evidence type="ECO:0000259" key="5">
    <source>
        <dbReference type="PROSITE" id="PS50931"/>
    </source>
</evidence>
<comment type="similarity">
    <text evidence="1">Belongs to the LysR transcriptional regulatory family.</text>
</comment>
<evidence type="ECO:0000256" key="3">
    <source>
        <dbReference type="ARBA" id="ARBA00023125"/>
    </source>
</evidence>
<dbReference type="SUPFAM" id="SSF53850">
    <property type="entry name" value="Periplasmic binding protein-like II"/>
    <property type="match status" value="1"/>
</dbReference>
<sequence>MSEPDLNLLIALDALLTEESVARAARRLRLSASAMSRTLARLREETGDQLLVRAGRRMVLTPCAEGLRERTRNAVHEARSLLRPAAPEPDLSTLNRTFTIRANDGFVEAFGARLISAVHAEAPLLRLCFATKTEKSPTFLREGTADLEIGVVGDMGPEVRIQALYRDRFVGVVRKDHPLAAMRKITVERYLDFGHVVVSRYGNSHGPVDQALAAAGLERKVAAMVPSFPTALAVARASDLVALVPASFLEVPPERQKNARSAATFAFDLPVTTEKITISLMWHPRLEQDPVHRWLRELIRRVCGAPALSRR</sequence>
<dbReference type="CDD" id="cd08460">
    <property type="entry name" value="PBP2_DntR_like_1"/>
    <property type="match status" value="1"/>
</dbReference>
<comment type="caution">
    <text evidence="6">The sequence shown here is derived from an EMBL/GenBank/DDBJ whole genome shotgun (WGS) entry which is preliminary data.</text>
</comment>
<dbReference type="PROSITE" id="PS50931">
    <property type="entry name" value="HTH_LYSR"/>
    <property type="match status" value="1"/>
</dbReference>
<dbReference type="Pfam" id="PF03466">
    <property type="entry name" value="LysR_substrate"/>
    <property type="match status" value="1"/>
</dbReference>
<protein>
    <submittedName>
        <fullName evidence="6">LysR family transcriptional regulator</fullName>
    </submittedName>
</protein>
<dbReference type="GO" id="GO:0003677">
    <property type="term" value="F:DNA binding"/>
    <property type="evidence" value="ECO:0007669"/>
    <property type="project" value="UniProtKB-KW"/>
</dbReference>
<name>A0A246WMV9_9BURK</name>
<dbReference type="InterPro" id="IPR000847">
    <property type="entry name" value="LysR_HTH_N"/>
</dbReference>
<dbReference type="InterPro" id="IPR036390">
    <property type="entry name" value="WH_DNA-bd_sf"/>
</dbReference>
<evidence type="ECO:0000313" key="6">
    <source>
        <dbReference type="EMBL" id="OWY27711.1"/>
    </source>
</evidence>
<organism evidence="6 7">
    <name type="scientific">Herbaspirillum robiniae</name>
    <dbReference type="NCBI Taxonomy" id="2014887"/>
    <lineage>
        <taxon>Bacteria</taxon>
        <taxon>Pseudomonadati</taxon>
        <taxon>Pseudomonadota</taxon>
        <taxon>Betaproteobacteria</taxon>
        <taxon>Burkholderiales</taxon>
        <taxon>Oxalobacteraceae</taxon>
        <taxon>Herbaspirillum</taxon>
    </lineage>
</organism>
<dbReference type="InterPro" id="IPR005119">
    <property type="entry name" value="LysR_subst-bd"/>
</dbReference>
<evidence type="ECO:0000313" key="7">
    <source>
        <dbReference type="Proteomes" id="UP000197596"/>
    </source>
</evidence>
<dbReference type="Proteomes" id="UP000197596">
    <property type="component" value="Unassembled WGS sequence"/>
</dbReference>
<keyword evidence="2" id="KW-0805">Transcription regulation</keyword>
<dbReference type="PANTHER" id="PTHR30118:SF15">
    <property type="entry name" value="TRANSCRIPTIONAL REGULATORY PROTEIN"/>
    <property type="match status" value="1"/>
</dbReference>
<dbReference type="EMBL" id="NJGU01000010">
    <property type="protein sequence ID" value="OWY27711.1"/>
    <property type="molecule type" value="Genomic_DNA"/>
</dbReference>
<evidence type="ECO:0000256" key="1">
    <source>
        <dbReference type="ARBA" id="ARBA00009437"/>
    </source>
</evidence>
<keyword evidence="4" id="KW-0804">Transcription</keyword>
<dbReference type="SUPFAM" id="SSF46785">
    <property type="entry name" value="Winged helix' DNA-binding domain"/>
    <property type="match status" value="1"/>
</dbReference>
<evidence type="ECO:0000256" key="2">
    <source>
        <dbReference type="ARBA" id="ARBA00023015"/>
    </source>
</evidence>
<dbReference type="Gene3D" id="3.40.190.10">
    <property type="entry name" value="Periplasmic binding protein-like II"/>
    <property type="match status" value="2"/>
</dbReference>
<accession>A0A246WMV9</accession>